<dbReference type="HOGENOM" id="CLU_2170597_0_0_1"/>
<organism evidence="2 3">
    <name type="scientific">Baudoinia panamericana (strain UAMH 10762)</name>
    <name type="common">Angels' share fungus</name>
    <name type="synonym">Baudoinia compniacensis (strain UAMH 10762)</name>
    <dbReference type="NCBI Taxonomy" id="717646"/>
    <lineage>
        <taxon>Eukaryota</taxon>
        <taxon>Fungi</taxon>
        <taxon>Dikarya</taxon>
        <taxon>Ascomycota</taxon>
        <taxon>Pezizomycotina</taxon>
        <taxon>Dothideomycetes</taxon>
        <taxon>Dothideomycetidae</taxon>
        <taxon>Mycosphaerellales</taxon>
        <taxon>Teratosphaeriaceae</taxon>
        <taxon>Baudoinia</taxon>
    </lineage>
</organism>
<dbReference type="GeneID" id="19110630"/>
<protein>
    <submittedName>
        <fullName evidence="2">Uncharacterized protein</fullName>
    </submittedName>
</protein>
<reference evidence="2 3" key="1">
    <citation type="journal article" date="2012" name="PLoS Pathog.">
        <title>Diverse lifestyles and strategies of plant pathogenesis encoded in the genomes of eighteen Dothideomycetes fungi.</title>
        <authorList>
            <person name="Ohm R.A."/>
            <person name="Feau N."/>
            <person name="Henrissat B."/>
            <person name="Schoch C.L."/>
            <person name="Horwitz B.A."/>
            <person name="Barry K.W."/>
            <person name="Condon B.J."/>
            <person name="Copeland A.C."/>
            <person name="Dhillon B."/>
            <person name="Glaser F."/>
            <person name="Hesse C.N."/>
            <person name="Kosti I."/>
            <person name="LaButti K."/>
            <person name="Lindquist E.A."/>
            <person name="Lucas S."/>
            <person name="Salamov A.A."/>
            <person name="Bradshaw R.E."/>
            <person name="Ciuffetti L."/>
            <person name="Hamelin R.C."/>
            <person name="Kema G.H.J."/>
            <person name="Lawrence C."/>
            <person name="Scott J.A."/>
            <person name="Spatafora J.W."/>
            <person name="Turgeon B.G."/>
            <person name="de Wit P.J.G.M."/>
            <person name="Zhong S."/>
            <person name="Goodwin S.B."/>
            <person name="Grigoriev I.V."/>
        </authorList>
    </citation>
    <scope>NUCLEOTIDE SEQUENCE [LARGE SCALE GENOMIC DNA]</scope>
    <source>
        <strain evidence="2 3">UAMH 10762</strain>
    </source>
</reference>
<evidence type="ECO:0000313" key="2">
    <source>
        <dbReference type="EMBL" id="EMC92142.1"/>
    </source>
</evidence>
<dbReference type="EMBL" id="KB445562">
    <property type="protein sequence ID" value="EMC92142.1"/>
    <property type="molecule type" value="Genomic_DNA"/>
</dbReference>
<accession>M2LDT5</accession>
<dbReference type="RefSeq" id="XP_007680620.1">
    <property type="nucleotide sequence ID" value="XM_007682430.1"/>
</dbReference>
<sequence>MSQACQSMRFSTREWPLTQCRCVLSPRKSRGRAQQRRHRSFRSLSTSRPMSVLPEPQTDTSGWQWNMLVQRDSLWLPRCLPVRCAKLQDDGGDGGDVEGWRWKWGGARAF</sequence>
<dbReference type="KEGG" id="bcom:BAUCODRAFT_277741"/>
<gene>
    <name evidence="2" type="ORF">BAUCODRAFT_277741</name>
</gene>
<dbReference type="Proteomes" id="UP000011761">
    <property type="component" value="Unassembled WGS sequence"/>
</dbReference>
<dbReference type="AlphaFoldDB" id="M2LDT5"/>
<evidence type="ECO:0000256" key="1">
    <source>
        <dbReference type="SAM" id="MobiDB-lite"/>
    </source>
</evidence>
<feature type="region of interest" description="Disordered" evidence="1">
    <location>
        <begin position="26"/>
        <end position="58"/>
    </location>
</feature>
<feature type="compositionally biased region" description="Basic residues" evidence="1">
    <location>
        <begin position="27"/>
        <end position="41"/>
    </location>
</feature>
<name>M2LDT5_BAUPA</name>
<keyword evidence="3" id="KW-1185">Reference proteome</keyword>
<proteinExistence type="predicted"/>
<evidence type="ECO:0000313" key="3">
    <source>
        <dbReference type="Proteomes" id="UP000011761"/>
    </source>
</evidence>